<dbReference type="Pfam" id="PF01731">
    <property type="entry name" value="Arylesterase"/>
    <property type="match status" value="1"/>
</dbReference>
<feature type="binding site" evidence="5">
    <location>
        <position position="98"/>
    </location>
    <ligand>
        <name>Ca(2+)</name>
        <dbReference type="ChEBI" id="CHEBI:29108"/>
        <label>1</label>
        <note>catalytic</note>
    </ligand>
</feature>
<organism evidence="7 8">
    <name type="scientific">Strongylocentrotus purpuratus</name>
    <name type="common">Purple sea urchin</name>
    <dbReference type="NCBI Taxonomy" id="7668"/>
    <lineage>
        <taxon>Eukaryota</taxon>
        <taxon>Metazoa</taxon>
        <taxon>Echinodermata</taxon>
        <taxon>Eleutherozoa</taxon>
        <taxon>Echinozoa</taxon>
        <taxon>Echinoidea</taxon>
        <taxon>Euechinoidea</taxon>
        <taxon>Echinacea</taxon>
        <taxon>Camarodonta</taxon>
        <taxon>Echinidea</taxon>
        <taxon>Strongylocentrotidae</taxon>
        <taxon>Strongylocentrotus</taxon>
    </lineage>
</organism>
<dbReference type="Proteomes" id="UP000007110">
    <property type="component" value="Unassembled WGS sequence"/>
</dbReference>
<comment type="cofactor">
    <cofactor evidence="5 6">
        <name>Ca(2+)</name>
        <dbReference type="ChEBI" id="CHEBI:29108"/>
    </cofactor>
    <text evidence="5 6">Binds 2 calcium ions per subunit.</text>
</comment>
<dbReference type="GO" id="GO:0046872">
    <property type="term" value="F:metal ion binding"/>
    <property type="evidence" value="ECO:0007669"/>
    <property type="project" value="UniProtKB-KW"/>
</dbReference>
<dbReference type="InterPro" id="IPR051288">
    <property type="entry name" value="Serum_paraoxonase/arylesterase"/>
</dbReference>
<feature type="binding site" evidence="5">
    <location>
        <position position="200"/>
    </location>
    <ligand>
        <name>Ca(2+)</name>
        <dbReference type="ChEBI" id="CHEBI:29108"/>
        <label>1</label>
        <note>catalytic</note>
    </ligand>
</feature>
<evidence type="ECO:0000256" key="3">
    <source>
        <dbReference type="ARBA" id="ARBA00023157"/>
    </source>
</evidence>
<name>A0A7M7SZY7_STRPU</name>
<accession>A0A7M7SZY7</accession>
<evidence type="ECO:0000313" key="8">
    <source>
        <dbReference type="Proteomes" id="UP000007110"/>
    </source>
</evidence>
<dbReference type="AlphaFoldDB" id="A0A7M7SZY7"/>
<protein>
    <recommendedName>
        <fullName evidence="6">Paraoxonase</fullName>
        <ecNumber evidence="6">3.1.1.2</ecNumber>
    </recommendedName>
</protein>
<feature type="binding site" evidence="5">
    <location>
        <position position="201"/>
    </location>
    <ligand>
        <name>Ca(2+)</name>
        <dbReference type="ChEBI" id="CHEBI:29108"/>
        <label>1</label>
        <note>catalytic</note>
    </ligand>
</feature>
<comment type="similarity">
    <text evidence="1 6">Belongs to the paraoxonase family.</text>
</comment>
<comment type="catalytic activity">
    <reaction evidence="6">
        <text>a phenyl acetate + H2O = a phenol + acetate + H(+)</text>
        <dbReference type="Rhea" id="RHEA:17309"/>
        <dbReference type="ChEBI" id="CHEBI:15377"/>
        <dbReference type="ChEBI" id="CHEBI:15378"/>
        <dbReference type="ChEBI" id="CHEBI:30089"/>
        <dbReference type="ChEBI" id="CHEBI:33853"/>
        <dbReference type="ChEBI" id="CHEBI:140310"/>
        <dbReference type="EC" id="3.1.1.2"/>
    </reaction>
</comment>
<dbReference type="GO" id="GO:0004064">
    <property type="term" value="F:arylesterase activity"/>
    <property type="evidence" value="ECO:0007669"/>
    <property type="project" value="UniProtKB-UniRule"/>
</dbReference>
<keyword evidence="3 6" id="KW-1015">Disulfide bond</keyword>
<evidence type="ECO:0000256" key="6">
    <source>
        <dbReference type="RuleBase" id="RU368025"/>
    </source>
</evidence>
<keyword evidence="8" id="KW-1185">Reference proteome</keyword>
<reference evidence="8" key="1">
    <citation type="submission" date="2015-02" db="EMBL/GenBank/DDBJ databases">
        <title>Genome sequencing for Strongylocentrotus purpuratus.</title>
        <authorList>
            <person name="Murali S."/>
            <person name="Liu Y."/>
            <person name="Vee V."/>
            <person name="English A."/>
            <person name="Wang M."/>
            <person name="Skinner E."/>
            <person name="Han Y."/>
            <person name="Muzny D.M."/>
            <person name="Worley K.C."/>
            <person name="Gibbs R.A."/>
        </authorList>
    </citation>
    <scope>NUCLEOTIDE SEQUENCE</scope>
</reference>
<keyword evidence="5 6" id="KW-0106">Calcium</keyword>
<evidence type="ECO:0000256" key="5">
    <source>
        <dbReference type="PIRSR" id="PIRSR602640-2"/>
    </source>
</evidence>
<dbReference type="EC" id="3.1.1.2" evidence="6"/>
<evidence type="ECO:0000256" key="1">
    <source>
        <dbReference type="ARBA" id="ARBA00008595"/>
    </source>
</evidence>
<dbReference type="PANTHER" id="PTHR11799">
    <property type="entry name" value="PARAOXONASE"/>
    <property type="match status" value="1"/>
</dbReference>
<proteinExistence type="inferred from homology"/>
<feature type="binding site" evidence="5">
    <location>
        <position position="46"/>
    </location>
    <ligand>
        <name>Ca(2+)</name>
        <dbReference type="ChEBI" id="CHEBI:29108"/>
        <label>1</label>
        <note>catalytic</note>
    </ligand>
</feature>
<dbReference type="EnsemblMetazoa" id="XM_030987900">
    <property type="protein sequence ID" value="XP_030843760"/>
    <property type="gene ID" value="LOC105443412"/>
</dbReference>
<reference evidence="7" key="2">
    <citation type="submission" date="2021-01" db="UniProtKB">
        <authorList>
            <consortium name="EnsemblMetazoa"/>
        </authorList>
    </citation>
    <scope>IDENTIFICATION</scope>
</reference>
<dbReference type="InterPro" id="IPR011042">
    <property type="entry name" value="6-blade_b-propeller_TolB-like"/>
</dbReference>
<dbReference type="Gene3D" id="2.120.10.30">
    <property type="entry name" value="TolB, C-terminal domain"/>
    <property type="match status" value="1"/>
</dbReference>
<dbReference type="GeneID" id="105443412"/>
<evidence type="ECO:0000256" key="2">
    <source>
        <dbReference type="ARBA" id="ARBA00022801"/>
    </source>
</evidence>
<dbReference type="PANTHER" id="PTHR11799:SF12">
    <property type="entry name" value="PARAOXONASE-RELATED"/>
    <property type="match status" value="1"/>
</dbReference>
<dbReference type="InterPro" id="IPR002640">
    <property type="entry name" value="Arylesterase"/>
</dbReference>
<sequence>MVLCSLHLSNPKIGVIHTFNLSSPNDGFTRVTISSRPQGSFHPVGLSSIHDTGSTYVYVVNQQTVRDCIEVYEWRRADKPTMKYLKEIHDPFMRRLSDVLAVGSDQFYVTNQAYSLDPGGRLFEHYMMFPWGSVLYCDPSCRLVSNAIFEPSGIHMSPDRKYIYVSLLYGMGVHGYKRDPASNILSPQTDRSVSLSSLVDNVFVDANGNVWTANHPAAFKYEAYERHRRSLPPSQVLHIRYHGASNEVFELYSDDGTQLPASSSAVFHKDKLLIASRYKGMLLCETNIKW</sequence>
<evidence type="ECO:0000256" key="4">
    <source>
        <dbReference type="ARBA" id="ARBA00023180"/>
    </source>
</evidence>
<dbReference type="PRINTS" id="PR01785">
    <property type="entry name" value="PARAOXONASE"/>
</dbReference>
<keyword evidence="2 6" id="KW-0378">Hydrolase</keyword>
<keyword evidence="5 6" id="KW-0479">Metal-binding</keyword>
<evidence type="ECO:0000313" key="7">
    <source>
        <dbReference type="EnsemblMetazoa" id="XP_030843760"/>
    </source>
</evidence>
<keyword evidence="4 6" id="KW-0325">Glycoprotein</keyword>
<dbReference type="RefSeq" id="XP_030843760.1">
    <property type="nucleotide sequence ID" value="XM_030987900.1"/>
</dbReference>
<dbReference type="SUPFAM" id="SSF63829">
    <property type="entry name" value="Calcium-dependent phosphotriesterase"/>
    <property type="match status" value="1"/>
</dbReference>